<name>A0ABT4J6A2_9RHOB</name>
<feature type="compositionally biased region" description="Basic and acidic residues" evidence="1">
    <location>
        <begin position="222"/>
        <end position="239"/>
    </location>
</feature>
<evidence type="ECO:0008006" key="5">
    <source>
        <dbReference type="Google" id="ProtNLM"/>
    </source>
</evidence>
<feature type="region of interest" description="Disordered" evidence="1">
    <location>
        <begin position="128"/>
        <end position="159"/>
    </location>
</feature>
<organism evidence="3 4">
    <name type="scientific">Paracoccus benzoatiresistens</name>
    <dbReference type="NCBI Taxonomy" id="2997341"/>
    <lineage>
        <taxon>Bacteria</taxon>
        <taxon>Pseudomonadati</taxon>
        <taxon>Pseudomonadota</taxon>
        <taxon>Alphaproteobacteria</taxon>
        <taxon>Rhodobacterales</taxon>
        <taxon>Paracoccaceae</taxon>
        <taxon>Paracoccus</taxon>
    </lineage>
</organism>
<feature type="compositionally biased region" description="Basic and acidic residues" evidence="1">
    <location>
        <begin position="1"/>
        <end position="19"/>
    </location>
</feature>
<evidence type="ECO:0000313" key="4">
    <source>
        <dbReference type="Proteomes" id="UP001149822"/>
    </source>
</evidence>
<keyword evidence="4" id="KW-1185">Reference proteome</keyword>
<feature type="transmembrane region" description="Helical" evidence="2">
    <location>
        <begin position="66"/>
        <end position="87"/>
    </location>
</feature>
<reference evidence="3" key="1">
    <citation type="submission" date="2022-12" db="EMBL/GenBank/DDBJ databases">
        <title>Paracoccus sp. EF6 isolated from a lake water.</title>
        <authorList>
            <person name="Liu H."/>
        </authorList>
    </citation>
    <scope>NUCLEOTIDE SEQUENCE</scope>
    <source>
        <strain evidence="3">EF6</strain>
    </source>
</reference>
<protein>
    <recommendedName>
        <fullName evidence="5">YtxH domain-containing protein</fullName>
    </recommendedName>
</protein>
<sequence length="239" mass="26191">MHPTHDDDRPLTEADRTSETRFGPRPVPPGHHGPKPSFQARRVIASGHVSPDGRSSYPTPSLGAKIAVWGGVAVGVAGGTAAAVLAVRKIADAISGDAHPKHPQRKFNAPRFVEMDEEEREAMRRRVRAQDQSDRHEAARLRAEAEQNRDMPKPAKVKKAPKGNFVEDLIHTSNRLSESLEGIAKSLAVAMDGFRSVARQATEVVSEFASTADQLRAAVRGEQPRHAHRNADEDRTHRL</sequence>
<dbReference type="Proteomes" id="UP001149822">
    <property type="component" value="Unassembled WGS sequence"/>
</dbReference>
<proteinExistence type="predicted"/>
<gene>
    <name evidence="3" type="ORF">OU682_13310</name>
</gene>
<keyword evidence="2" id="KW-1133">Transmembrane helix</keyword>
<keyword evidence="2" id="KW-0812">Transmembrane</keyword>
<comment type="caution">
    <text evidence="3">The sequence shown here is derived from an EMBL/GenBank/DDBJ whole genome shotgun (WGS) entry which is preliminary data.</text>
</comment>
<feature type="region of interest" description="Disordered" evidence="1">
    <location>
        <begin position="1"/>
        <end position="40"/>
    </location>
</feature>
<evidence type="ECO:0000256" key="2">
    <source>
        <dbReference type="SAM" id="Phobius"/>
    </source>
</evidence>
<feature type="compositionally biased region" description="Basic and acidic residues" evidence="1">
    <location>
        <begin position="128"/>
        <end position="153"/>
    </location>
</feature>
<evidence type="ECO:0000313" key="3">
    <source>
        <dbReference type="EMBL" id="MCZ0962596.1"/>
    </source>
</evidence>
<feature type="region of interest" description="Disordered" evidence="1">
    <location>
        <begin position="215"/>
        <end position="239"/>
    </location>
</feature>
<keyword evidence="2" id="KW-0472">Membrane</keyword>
<accession>A0ABT4J6A2</accession>
<evidence type="ECO:0000256" key="1">
    <source>
        <dbReference type="SAM" id="MobiDB-lite"/>
    </source>
</evidence>
<dbReference type="EMBL" id="JAPTYD010000019">
    <property type="protein sequence ID" value="MCZ0962596.1"/>
    <property type="molecule type" value="Genomic_DNA"/>
</dbReference>
<dbReference type="RefSeq" id="WP_268942635.1">
    <property type="nucleotide sequence ID" value="NZ_JAPTYD010000019.1"/>
</dbReference>